<dbReference type="InterPro" id="IPR036805">
    <property type="entry name" value="Tscrpt_elong_fac_GreA/B_N_sf"/>
</dbReference>
<dbReference type="Pfam" id="PF03449">
    <property type="entry name" value="GreA_GreB_N"/>
    <property type="match status" value="1"/>
</dbReference>
<dbReference type="GO" id="GO:0003746">
    <property type="term" value="F:translation elongation factor activity"/>
    <property type="evidence" value="ECO:0007669"/>
    <property type="project" value="UniProtKB-KW"/>
</dbReference>
<dbReference type="InterPro" id="IPR018151">
    <property type="entry name" value="TF_GreA/GreB_CS"/>
</dbReference>
<dbReference type="PATRIC" id="fig|1193729.4.peg.168"/>
<dbReference type="Pfam" id="PF01272">
    <property type="entry name" value="GreA_GreB"/>
    <property type="match status" value="1"/>
</dbReference>
<dbReference type="NCBIfam" id="TIGR01462">
    <property type="entry name" value="greA"/>
    <property type="match status" value="1"/>
</dbReference>
<dbReference type="InterPro" id="IPR028624">
    <property type="entry name" value="Tscrpt_elong_fac_GreA/B"/>
</dbReference>
<dbReference type="SUPFAM" id="SSF54534">
    <property type="entry name" value="FKBP-like"/>
    <property type="match status" value="1"/>
</dbReference>
<evidence type="ECO:0000256" key="6">
    <source>
        <dbReference type="ARBA" id="ARBA00024916"/>
    </source>
</evidence>
<dbReference type="FunFam" id="3.10.50.30:FF:000001">
    <property type="entry name" value="Transcription elongation factor GreA"/>
    <property type="match status" value="1"/>
</dbReference>
<accession>K7Z3E2</accession>
<dbReference type="AlphaFoldDB" id="K7Z3E2"/>
<keyword evidence="4 8" id="KW-0238">DNA-binding</keyword>
<proteinExistence type="inferred from homology"/>
<dbReference type="FunFam" id="1.10.287.180:FF:000001">
    <property type="entry name" value="Transcription elongation factor GreA"/>
    <property type="match status" value="1"/>
</dbReference>
<dbReference type="PANTHER" id="PTHR30437:SF4">
    <property type="entry name" value="TRANSCRIPTION ELONGATION FACTOR GREA"/>
    <property type="match status" value="1"/>
</dbReference>
<dbReference type="NCBIfam" id="NF001263">
    <property type="entry name" value="PRK00226.1-4"/>
    <property type="match status" value="1"/>
</dbReference>
<dbReference type="GO" id="GO:0032784">
    <property type="term" value="P:regulation of DNA-templated transcription elongation"/>
    <property type="evidence" value="ECO:0007669"/>
    <property type="project" value="UniProtKB-UniRule"/>
</dbReference>
<name>K7Z3E2_9PROT</name>
<dbReference type="KEGG" id="thal:A1OE_278"/>
<evidence type="ECO:0000256" key="1">
    <source>
        <dbReference type="ARBA" id="ARBA00008213"/>
    </source>
</evidence>
<dbReference type="GO" id="GO:0003677">
    <property type="term" value="F:DNA binding"/>
    <property type="evidence" value="ECO:0007669"/>
    <property type="project" value="UniProtKB-UniRule"/>
</dbReference>
<dbReference type="EMBL" id="CP003539">
    <property type="protein sequence ID" value="AFX98478.1"/>
    <property type="molecule type" value="Genomic_DNA"/>
</dbReference>
<dbReference type="InterPro" id="IPR022691">
    <property type="entry name" value="Tscrpt_elong_fac_GreA/B_N"/>
</dbReference>
<dbReference type="InterPro" id="IPR006359">
    <property type="entry name" value="Tscrpt_elong_fac_GreA"/>
</dbReference>
<evidence type="ECO:0000256" key="4">
    <source>
        <dbReference type="ARBA" id="ARBA00023125"/>
    </source>
</evidence>
<gene>
    <name evidence="8 12" type="primary">greA</name>
    <name evidence="12" type="ORF">A1OE_278</name>
</gene>
<dbReference type="PIRSF" id="PIRSF006092">
    <property type="entry name" value="GreA_GreB"/>
    <property type="match status" value="1"/>
</dbReference>
<dbReference type="OrthoDB" id="9808774at2"/>
<keyword evidence="13" id="KW-1185">Reference proteome</keyword>
<evidence type="ECO:0000256" key="2">
    <source>
        <dbReference type="ARBA" id="ARBA00013729"/>
    </source>
</evidence>
<feature type="domain" description="Transcription elongation factor GreA/GreB C-terminal" evidence="10">
    <location>
        <begin position="83"/>
        <end position="155"/>
    </location>
</feature>
<dbReference type="SUPFAM" id="SSF46557">
    <property type="entry name" value="GreA transcript cleavage protein, N-terminal domain"/>
    <property type="match status" value="1"/>
</dbReference>
<dbReference type="eggNOG" id="COG0782">
    <property type="taxonomic scope" value="Bacteria"/>
</dbReference>
<keyword evidence="3 8" id="KW-0805">Transcription regulation</keyword>
<dbReference type="InterPro" id="IPR036953">
    <property type="entry name" value="GreA/GreB_C_sf"/>
</dbReference>
<dbReference type="NCBIfam" id="NF001264">
    <property type="entry name" value="PRK00226.1-5"/>
    <property type="match status" value="1"/>
</dbReference>
<evidence type="ECO:0000256" key="8">
    <source>
        <dbReference type="HAMAP-Rule" id="MF_00105"/>
    </source>
</evidence>
<organism evidence="12 13">
    <name type="scientific">Candidatus Endolissoclinum faulkneri L2</name>
    <dbReference type="NCBI Taxonomy" id="1193729"/>
    <lineage>
        <taxon>Bacteria</taxon>
        <taxon>Pseudomonadati</taxon>
        <taxon>Pseudomonadota</taxon>
        <taxon>Alphaproteobacteria</taxon>
        <taxon>Rhodospirillales</taxon>
        <taxon>Rhodospirillaceae</taxon>
        <taxon>Candidatus Endolissoclinum</taxon>
    </lineage>
</organism>
<dbReference type="GO" id="GO:0070063">
    <property type="term" value="F:RNA polymerase binding"/>
    <property type="evidence" value="ECO:0007669"/>
    <property type="project" value="InterPro"/>
</dbReference>
<dbReference type="PANTHER" id="PTHR30437">
    <property type="entry name" value="TRANSCRIPTION ELONGATION FACTOR GREA"/>
    <property type="match status" value="1"/>
</dbReference>
<keyword evidence="12" id="KW-0251">Elongation factor</keyword>
<dbReference type="GO" id="GO:0006354">
    <property type="term" value="P:DNA-templated transcription elongation"/>
    <property type="evidence" value="ECO:0007669"/>
    <property type="project" value="TreeGrafter"/>
</dbReference>
<evidence type="ECO:0000256" key="5">
    <source>
        <dbReference type="ARBA" id="ARBA00023163"/>
    </source>
</evidence>
<evidence type="ECO:0000313" key="12">
    <source>
        <dbReference type="EMBL" id="AFX98478.1"/>
    </source>
</evidence>
<dbReference type="NCBIfam" id="NF001261">
    <property type="entry name" value="PRK00226.1-2"/>
    <property type="match status" value="1"/>
</dbReference>
<evidence type="ECO:0000256" key="3">
    <source>
        <dbReference type="ARBA" id="ARBA00023015"/>
    </source>
</evidence>
<evidence type="ECO:0000259" key="11">
    <source>
        <dbReference type="Pfam" id="PF03449"/>
    </source>
</evidence>
<dbReference type="HOGENOM" id="CLU_101379_2_0_5"/>
<protein>
    <recommendedName>
        <fullName evidence="2 8">Transcription elongation factor GreA</fullName>
    </recommendedName>
    <alternativeName>
        <fullName evidence="7 8">Transcript cleavage factor GreA</fullName>
    </alternativeName>
</protein>
<comment type="similarity">
    <text evidence="1 8 9">Belongs to the GreA/GreB family.</text>
</comment>
<dbReference type="PROSITE" id="PS00830">
    <property type="entry name" value="GREAB_2"/>
    <property type="match status" value="1"/>
</dbReference>
<reference evidence="12 13" key="1">
    <citation type="journal article" date="2012" name="Proc. Natl. Acad. Sci. U.S.A.">
        <title>Genome streamlining and chemical defense in a coral reef symbiosis.</title>
        <authorList>
            <person name="Kwan J.C."/>
            <person name="Donia M.S."/>
            <person name="Han A.W."/>
            <person name="Hirose E."/>
            <person name="Haygood M.G."/>
            <person name="Schmidt E.W."/>
        </authorList>
    </citation>
    <scope>NUCLEOTIDE SEQUENCE [LARGE SCALE GENOMIC DNA]</scope>
    <source>
        <strain evidence="12 13">L2</strain>
    </source>
</reference>
<sequence>MEKVPITSEGYVRLRNELKNLKFVERPAVVKAIAEAREHGDLSENAEYCAARDRQSFIEGRLAELEDIVSRCEVIDTKKLKGETVTFGVTVEIVDEETEELTSYTIVGPYEVDISRSFISTASPIARALIGKRVGESVEVTTPNGSKIFDIISISIA</sequence>
<keyword evidence="5 8" id="KW-0804">Transcription</keyword>
<dbReference type="Proteomes" id="UP000010077">
    <property type="component" value="Chromosome"/>
</dbReference>
<dbReference type="InterPro" id="IPR023459">
    <property type="entry name" value="Tscrpt_elong_fac_GreA/B_fam"/>
</dbReference>
<feature type="domain" description="Transcription elongation factor GreA/GreB N-terminal" evidence="11">
    <location>
        <begin position="4"/>
        <end position="74"/>
    </location>
</feature>
<dbReference type="Gene3D" id="3.10.50.30">
    <property type="entry name" value="Transcription elongation factor, GreA/GreB, C-terminal domain"/>
    <property type="match status" value="1"/>
</dbReference>
<evidence type="ECO:0000256" key="7">
    <source>
        <dbReference type="ARBA" id="ARBA00030776"/>
    </source>
</evidence>
<keyword evidence="12" id="KW-0648">Protein biosynthesis</keyword>
<evidence type="ECO:0000256" key="9">
    <source>
        <dbReference type="RuleBase" id="RU000556"/>
    </source>
</evidence>
<dbReference type="PROSITE" id="PS00829">
    <property type="entry name" value="GREAB_1"/>
    <property type="match status" value="1"/>
</dbReference>
<dbReference type="Gene3D" id="1.10.287.180">
    <property type="entry name" value="Transcription elongation factor, GreA/GreB, N-terminal domain"/>
    <property type="match status" value="1"/>
</dbReference>
<dbReference type="STRING" id="1193729.A1OE_278"/>
<dbReference type="InterPro" id="IPR001437">
    <property type="entry name" value="Tscrpt_elong_fac_GreA/B_C"/>
</dbReference>
<evidence type="ECO:0000313" key="13">
    <source>
        <dbReference type="Proteomes" id="UP000010077"/>
    </source>
</evidence>
<dbReference type="RefSeq" id="WP_015087976.1">
    <property type="nucleotide sequence ID" value="NC_019566.1"/>
</dbReference>
<comment type="function">
    <text evidence="6 8 9">Necessary for efficient RNA polymerase transcription elongation past template-encoded arresting sites. The arresting sites in DNA have the property of trapping a certain fraction of elongating RNA polymerases that pass through, resulting in locked ternary complexes. Cleavage of the nascent transcript by cleavage factors such as GreA or GreB allows the resumption of elongation from the new 3'terminus. GreA releases sequences of 2 to 3 nucleotides.</text>
</comment>
<evidence type="ECO:0000259" key="10">
    <source>
        <dbReference type="Pfam" id="PF01272"/>
    </source>
</evidence>
<dbReference type="HAMAP" id="MF_00105">
    <property type="entry name" value="GreA_GreB"/>
    <property type="match status" value="1"/>
</dbReference>